<reference evidence="5" key="1">
    <citation type="submission" date="2011-07" db="EMBL/GenBank/DDBJ databases">
        <title>Divergent evolution of antigenic variation in African trypanosomes.</title>
        <authorList>
            <person name="Jackson A.P."/>
            <person name="Berry A."/>
            <person name="Allison H.C."/>
            <person name="Burton P."/>
            <person name="Anderson J."/>
            <person name="Aslett M."/>
            <person name="Brown R."/>
            <person name="Corton N."/>
            <person name="Harris D."/>
            <person name="Hauser H."/>
            <person name="Gamble J."/>
            <person name="Gilderthorp R."/>
            <person name="McQuillan J."/>
            <person name="Quail M.A."/>
            <person name="Sanders M."/>
            <person name="Van Tonder A."/>
            <person name="Ginger M.L."/>
            <person name="Donelson J.E."/>
            <person name="Field M.C."/>
            <person name="Barry J.D."/>
            <person name="Berriman M."/>
            <person name="Hertz-Fowler C."/>
        </authorList>
    </citation>
    <scope>NUCLEOTIDE SEQUENCE [LARGE SCALE GENOMIC DNA]</scope>
    <source>
        <strain evidence="5">IL3000</strain>
    </source>
</reference>
<sequence>MSAEFGDVNERDAEIIRTDSKVDSVTIYKGRAQVQRSAQVKLPPLNNSQSTPGTPANTPATSMDAVDQLGGTNTVEASGHVRGGDCEGRRTEGGAKSRMTSLIEGKYDDEREVHIYFAMPASFDRDSVQVGFDELTADRVVLRRVFFETVEGLQADGSGAAEEERCRQRLEEDLSALQRRSQELAEQRELNRLQQEQLDDETRLAMHLFNCACKPVADGLGEAMTLDFWKAQINGVEERTQHQTTELRRLQKKYALLEKEECDVDRQIELMKRRRYKGPEVSARNKEQPVPTVAGTTSTPSMPQSYYSPLGSKHYFCCIVLKVRCDVPQSTVYVTYATYEASWRCQYEIDLDSQKSAITLHCNAVVKGGVENFEDVALTLSSAVPRENNEKMTKLKPWRLKIAGSEAACSTASDGGRGPRPSEPVGSCRSRSSSSSSSSSGDEGVDLPDKPWNVHGYAEGIGPVVNFSLPGRYTLRAITHSATDTSTDLRVPITTRRWKAKVSYIVVPSLSEVAYALATCTNKTPDDDLRGALPILPGWATVMLDGNFVTNTSLQRTAPGETLQFCFGVDPSIEVKRQFLWEKCKGARGFSGLVGCGSNAKSRTVYSYITTLVNNKPGEAVLVTLRERIPKSNSTDLVVELIEPADYAVGDIEKRRNLETDGRVDIQVALNPGESRAVHFSFAVVAPHKAKIHGL</sequence>
<protein>
    <submittedName>
        <fullName evidence="4">WGS project CAEQ00000000 data, annotated contig 1337</fullName>
    </submittedName>
</protein>
<dbReference type="OMA" id="VQVMVPM"/>
<accession>F9W5K7</accession>
<feature type="compositionally biased region" description="Basic and acidic residues" evidence="2">
    <location>
        <begin position="82"/>
        <end position="95"/>
    </location>
</feature>
<feature type="coiled-coil region" evidence="1">
    <location>
        <begin position="233"/>
        <end position="260"/>
    </location>
</feature>
<dbReference type="Pfam" id="PF13598">
    <property type="entry name" value="DUF4139"/>
    <property type="match status" value="1"/>
</dbReference>
<proteinExistence type="predicted"/>
<gene>
    <name evidence="4" type="ORF">TCIL3000_0_33380</name>
</gene>
<name>F9W5K7_TRYCI</name>
<evidence type="ECO:0000256" key="2">
    <source>
        <dbReference type="SAM" id="MobiDB-lite"/>
    </source>
</evidence>
<feature type="compositionally biased region" description="Polar residues" evidence="2">
    <location>
        <begin position="45"/>
        <end position="61"/>
    </location>
</feature>
<reference evidence="4 5" key="2">
    <citation type="journal article" date="2012" name="Proc. Natl. Acad. Sci. U.S.A.">
        <title>Antigenic diversity is generated by distinct evolutionary mechanisms in African trypanosome species.</title>
        <authorList>
            <person name="Jackson A.P."/>
            <person name="Berry A."/>
            <person name="Aslett M."/>
            <person name="Allison H.C."/>
            <person name="Burton P."/>
            <person name="Vavrova-Anderson J."/>
            <person name="Brown R."/>
            <person name="Browne H."/>
            <person name="Corton N."/>
            <person name="Hauser H."/>
            <person name="Gamble J."/>
            <person name="Gilderthorp R."/>
            <person name="Marcello L."/>
            <person name="McQuillan J."/>
            <person name="Otto T.D."/>
            <person name="Quail M.A."/>
            <person name="Sanders M.J."/>
            <person name="van Tonder A."/>
            <person name="Ginger M.L."/>
            <person name="Field M.C."/>
            <person name="Barry J.D."/>
            <person name="Hertz-Fowler C."/>
            <person name="Berriman M."/>
        </authorList>
    </citation>
    <scope>NUCLEOTIDE SEQUENCE [LARGE SCALE GENOMIC DNA]</scope>
    <source>
        <strain evidence="4 5">IL3000</strain>
    </source>
</reference>
<dbReference type="VEuPathDB" id="TriTrypDB:TcIL3000_0_33380"/>
<feature type="region of interest" description="Disordered" evidence="2">
    <location>
        <begin position="279"/>
        <end position="301"/>
    </location>
</feature>
<evidence type="ECO:0000259" key="3">
    <source>
        <dbReference type="Pfam" id="PF13598"/>
    </source>
</evidence>
<comment type="caution">
    <text evidence="4">The sequence shown here is derived from an EMBL/GenBank/DDBJ whole genome shotgun (WGS) entry which is preliminary data.</text>
</comment>
<feature type="compositionally biased region" description="Low complexity" evidence="2">
    <location>
        <begin position="427"/>
        <end position="440"/>
    </location>
</feature>
<keyword evidence="1" id="KW-0175">Coiled coil</keyword>
<evidence type="ECO:0000256" key="1">
    <source>
        <dbReference type="SAM" id="Coils"/>
    </source>
</evidence>
<evidence type="ECO:0000313" key="5">
    <source>
        <dbReference type="Proteomes" id="UP000000702"/>
    </source>
</evidence>
<feature type="domain" description="DUF4139" evidence="3">
    <location>
        <begin position="334"/>
        <end position="687"/>
    </location>
</feature>
<feature type="region of interest" description="Disordered" evidence="2">
    <location>
        <begin position="40"/>
        <end position="97"/>
    </location>
</feature>
<dbReference type="PANTHER" id="PTHR31005:SF9">
    <property type="entry name" value="DUF4139 DOMAIN-CONTAINING PROTEIN"/>
    <property type="match status" value="1"/>
</dbReference>
<dbReference type="InterPro" id="IPR011935">
    <property type="entry name" value="CHP02231"/>
</dbReference>
<organism evidence="4 5">
    <name type="scientific">Trypanosoma congolense (strain IL3000)</name>
    <dbReference type="NCBI Taxonomy" id="1068625"/>
    <lineage>
        <taxon>Eukaryota</taxon>
        <taxon>Discoba</taxon>
        <taxon>Euglenozoa</taxon>
        <taxon>Kinetoplastea</taxon>
        <taxon>Metakinetoplastina</taxon>
        <taxon>Trypanosomatida</taxon>
        <taxon>Trypanosomatidae</taxon>
        <taxon>Trypanosoma</taxon>
        <taxon>Nannomonas</taxon>
    </lineage>
</organism>
<dbReference type="EMBL" id="CAEQ01000726">
    <property type="protein sequence ID" value="CCD12459.1"/>
    <property type="molecule type" value="Genomic_DNA"/>
</dbReference>
<dbReference type="PANTHER" id="PTHR31005">
    <property type="entry name" value="DUF4139 DOMAIN-CONTAINING PROTEIN"/>
    <property type="match status" value="1"/>
</dbReference>
<dbReference type="InterPro" id="IPR037291">
    <property type="entry name" value="DUF4139"/>
</dbReference>
<dbReference type="NCBIfam" id="TIGR02231">
    <property type="entry name" value="mucoidy inhibitor MuiA family protein"/>
    <property type="match status" value="1"/>
</dbReference>
<keyword evidence="5" id="KW-1185">Reference proteome</keyword>
<dbReference type="Proteomes" id="UP000000702">
    <property type="component" value="Unassembled WGS sequence"/>
</dbReference>
<evidence type="ECO:0000313" key="4">
    <source>
        <dbReference type="EMBL" id="CCD12459.1"/>
    </source>
</evidence>
<dbReference type="AlphaFoldDB" id="F9W5K7"/>
<feature type="coiled-coil region" evidence="1">
    <location>
        <begin position="160"/>
        <end position="187"/>
    </location>
</feature>
<feature type="region of interest" description="Disordered" evidence="2">
    <location>
        <begin position="409"/>
        <end position="448"/>
    </location>
</feature>